<comment type="caution">
    <text evidence="7">The sequence shown here is derived from an EMBL/GenBank/DDBJ whole genome shotgun (WGS) entry which is preliminary data.</text>
</comment>
<keyword evidence="8" id="KW-1185">Reference proteome</keyword>
<keyword evidence="3 6" id="KW-0812">Transmembrane</keyword>
<dbReference type="Pfam" id="PF01384">
    <property type="entry name" value="PHO4"/>
    <property type="match status" value="1"/>
</dbReference>
<dbReference type="STRING" id="1035.BN961_01811"/>
<evidence type="ECO:0000256" key="1">
    <source>
        <dbReference type="ARBA" id="ARBA00004141"/>
    </source>
</evidence>
<dbReference type="InterPro" id="IPR001204">
    <property type="entry name" value="Phos_transporter"/>
</dbReference>
<evidence type="ECO:0000256" key="4">
    <source>
        <dbReference type="ARBA" id="ARBA00022989"/>
    </source>
</evidence>
<dbReference type="EMBL" id="CCAZ020000001">
    <property type="protein sequence ID" value="CEG08396.1"/>
    <property type="molecule type" value="Genomic_DNA"/>
</dbReference>
<gene>
    <name evidence="7" type="primary">pitA</name>
    <name evidence="7" type="ORF">BN961_01811</name>
</gene>
<feature type="transmembrane region" description="Helical" evidence="6">
    <location>
        <begin position="48"/>
        <end position="67"/>
    </location>
</feature>
<feature type="transmembrane region" description="Helical" evidence="6">
    <location>
        <begin position="304"/>
        <end position="330"/>
    </location>
</feature>
<dbReference type="RefSeq" id="WP_048756305.1">
    <property type="nucleotide sequence ID" value="NZ_CCAZ020000001.1"/>
</dbReference>
<feature type="transmembrane region" description="Helical" evidence="6">
    <location>
        <begin position="79"/>
        <end position="98"/>
    </location>
</feature>
<reference evidence="7 8" key="1">
    <citation type="journal article" date="2014" name="Genome Announc.">
        <title>Genome Sequence of Afipia felis Strain 76713, Isolated in Hospital Water Using an Amoeba Co-Culture Procedure.</title>
        <authorList>
            <person name="Benamar S."/>
            <person name="La Scola B."/>
            <person name="Croce O."/>
        </authorList>
    </citation>
    <scope>NUCLEOTIDE SEQUENCE [LARGE SCALE GENOMIC DNA]</scope>
    <source>
        <strain evidence="7 8">76713</strain>
    </source>
</reference>
<accession>A0A090MM05</accession>
<comment type="subcellular location">
    <subcellularLocation>
        <location evidence="1">Membrane</location>
        <topology evidence="1">Multi-pass membrane protein</topology>
    </subcellularLocation>
</comment>
<keyword evidence="5 6" id="KW-0472">Membrane</keyword>
<dbReference type="PANTHER" id="PTHR11101">
    <property type="entry name" value="PHOSPHATE TRANSPORTER"/>
    <property type="match status" value="1"/>
</dbReference>
<evidence type="ECO:0000256" key="5">
    <source>
        <dbReference type="ARBA" id="ARBA00023136"/>
    </source>
</evidence>
<dbReference type="Proteomes" id="UP000035762">
    <property type="component" value="Unassembled WGS sequence"/>
</dbReference>
<dbReference type="GO" id="GO:0016020">
    <property type="term" value="C:membrane"/>
    <property type="evidence" value="ECO:0007669"/>
    <property type="project" value="UniProtKB-SubCell"/>
</dbReference>
<evidence type="ECO:0000313" key="7">
    <source>
        <dbReference type="EMBL" id="CEG08396.1"/>
    </source>
</evidence>
<evidence type="ECO:0000256" key="6">
    <source>
        <dbReference type="SAM" id="Phobius"/>
    </source>
</evidence>
<keyword evidence="2" id="KW-0813">Transport</keyword>
<name>A0A090MM05_AFIFE</name>
<sequence>MTASLTPQLLIGLVAVALLFDFLNGLHDAANSIATIVSTRVLKPQYAVLWAAFFNFIAFLFFGLHVAETLGTGIIDPGIVDPHVIFAALMGAIVWNLITWAAAIPSSSSHALIGGLVGAGLAKAGFVALEWSGLTKTILAIFLSPMIGFVLALILIVVVAWCSARSTPFMVDSAFRILQFGSASLYSLGHGGNDAQKTMGIIAILLFSQGYGGDHFHVPLWVVLACQAAMALGTLMGGWRIVRTMGSRITHLNPMQGFCAETGGALTLFAATALGVPVSTTHTITGAIVGVGSARRLSAVRWNIASSIVVAWIITIPAAATVAALVYWLVPIFH</sequence>
<protein>
    <submittedName>
        <fullName evidence="7">Low-affinity inorganic phosphate transporter 1</fullName>
    </submittedName>
</protein>
<proteinExistence type="predicted"/>
<dbReference type="AlphaFoldDB" id="A0A090MM05"/>
<keyword evidence="4 6" id="KW-1133">Transmembrane helix</keyword>
<organism evidence="7 8">
    <name type="scientific">Afipia felis</name>
    <name type="common">Cat scratch disease bacillus</name>
    <dbReference type="NCBI Taxonomy" id="1035"/>
    <lineage>
        <taxon>Bacteria</taxon>
        <taxon>Pseudomonadati</taxon>
        <taxon>Pseudomonadota</taxon>
        <taxon>Alphaproteobacteria</taxon>
        <taxon>Hyphomicrobiales</taxon>
        <taxon>Nitrobacteraceae</taxon>
        <taxon>Afipia</taxon>
    </lineage>
</organism>
<dbReference type="GO" id="GO:0035435">
    <property type="term" value="P:phosphate ion transmembrane transport"/>
    <property type="evidence" value="ECO:0007669"/>
    <property type="project" value="TreeGrafter"/>
</dbReference>
<evidence type="ECO:0000256" key="2">
    <source>
        <dbReference type="ARBA" id="ARBA00022448"/>
    </source>
</evidence>
<feature type="transmembrane region" description="Helical" evidence="6">
    <location>
        <begin position="218"/>
        <end position="239"/>
    </location>
</feature>
<feature type="transmembrane region" description="Helical" evidence="6">
    <location>
        <begin position="110"/>
        <end position="131"/>
    </location>
</feature>
<dbReference type="GO" id="GO:0005315">
    <property type="term" value="F:phosphate transmembrane transporter activity"/>
    <property type="evidence" value="ECO:0007669"/>
    <property type="project" value="InterPro"/>
</dbReference>
<evidence type="ECO:0000256" key="3">
    <source>
        <dbReference type="ARBA" id="ARBA00022692"/>
    </source>
</evidence>
<evidence type="ECO:0000313" key="8">
    <source>
        <dbReference type="Proteomes" id="UP000035762"/>
    </source>
</evidence>
<dbReference type="PANTHER" id="PTHR11101:SF80">
    <property type="entry name" value="PHOSPHATE TRANSPORTER"/>
    <property type="match status" value="1"/>
</dbReference>
<dbReference type="OrthoDB" id="9779554at2"/>
<feature type="transmembrane region" description="Helical" evidence="6">
    <location>
        <begin position="138"/>
        <end position="161"/>
    </location>
</feature>